<feature type="compositionally biased region" description="Polar residues" evidence="1">
    <location>
        <begin position="93"/>
        <end position="105"/>
    </location>
</feature>
<feature type="compositionally biased region" description="Low complexity" evidence="1">
    <location>
        <begin position="129"/>
        <end position="139"/>
    </location>
</feature>
<reference evidence="3" key="1">
    <citation type="journal article" date="2014" name="Appl. Environ. Microbiol.">
        <title>Molecular Epidemiology of Cases of Mycoplasma californicum Infection in Japan.</title>
        <authorList>
            <person name="Hata E."/>
            <person name="Suzuki K."/>
            <person name="Hanyu H."/>
            <person name="Itoh M."/>
            <person name="Higuchi H."/>
            <person name="Kobayashi H."/>
        </authorList>
    </citation>
    <scope>NUCLEOTIDE SEQUENCE</scope>
    <source>
        <strain evidence="3">HAZ160_1</strain>
    </source>
</reference>
<dbReference type="KEGG" id="mcm:MCAL160_0808"/>
<dbReference type="EMBL" id="AP013353">
    <property type="protein sequence ID" value="BAP01212.1"/>
    <property type="molecule type" value="Genomic_DNA"/>
</dbReference>
<keyword evidence="2" id="KW-0732">Signal</keyword>
<feature type="compositionally biased region" description="Basic and acidic residues" evidence="1">
    <location>
        <begin position="36"/>
        <end position="54"/>
    </location>
</feature>
<dbReference type="PROSITE" id="PS51257">
    <property type="entry name" value="PROKAR_LIPOPROTEIN"/>
    <property type="match status" value="1"/>
</dbReference>
<reference evidence="3" key="2">
    <citation type="journal article" date="2014" name="Genome Announc.">
        <title>Complete Genome Sequence of Mycoplasma californicum Strain HAZ160_1 from Bovine Mastitic Milk in Japan.</title>
        <authorList>
            <person name="Hata E."/>
            <person name="Murakami K."/>
        </authorList>
    </citation>
    <scope>NUCLEOTIDE SEQUENCE</scope>
    <source>
        <strain evidence="3">HAZ160_1</strain>
    </source>
</reference>
<organism evidence="3">
    <name type="scientific">Mycoplasmopsis californica HAZ160_1</name>
    <dbReference type="NCBI Taxonomy" id="1397850"/>
    <lineage>
        <taxon>Bacteria</taxon>
        <taxon>Bacillati</taxon>
        <taxon>Mycoplasmatota</taxon>
        <taxon>Mycoplasmoidales</taxon>
        <taxon>Metamycoplasmataceae</taxon>
        <taxon>Mycoplasmopsis</taxon>
    </lineage>
</organism>
<keyword evidence="3" id="KW-0449">Lipoprotein</keyword>
<feature type="signal peptide" evidence="2">
    <location>
        <begin position="1"/>
        <end position="27"/>
    </location>
</feature>
<sequence length="450" mass="50322">MWNMKKILLKTLISSTSVVFPSMIVVACNETAKINPEDISRQSEENKGIKDPQTEQKNPNMGMEGDQTKKTNTEKAQGDNIDKIKTGKKDSNNGKNGEQAQNVTPSPDKKQSLKDTPPTKPQPAPQKPAPQSTPKTPTPENKKKQSGTPNPILKPAKPVAPTKQTSPDKKGSPSTTTKPNVNSSGNVQKDKKDFGKSQKVQPQAPKNEKMQADTPTSPKKTEKINENNSKFVLTPAKHDINKVLKNEIEKLDNSLKTQVISLGNELVKPEFYQQAIQLHISVSNIQKIFISNGLDAAKKYLEHFTVKINSEKEKINKLIAGKKGEPGFAQSFGNLVKTFEMYKNFSSYIHKVDKNSKLNMQQHKHISDIFEKYQNNNSIDAEYFEGLYSDSDTLTLKEPSKIANKSQMDSLQNKIAGFLTEIVNEFNKSMLSNPETAKYIYNENKIFELN</sequence>
<reference evidence="3" key="3">
    <citation type="journal article" date="2019" name="Vet. Microbiol.">
        <title>Mutations associated with change of susceptibility to lincosamides and/or macrolides in field and laboratory-derived Mycoplasma californicum strains in Japan, and development of a rapid detection method for these mutations.</title>
        <authorList>
            <person name="Hata E."/>
            <person name="Nagai K."/>
            <person name="Murakami K."/>
        </authorList>
    </citation>
    <scope>NUCLEOTIDE SEQUENCE</scope>
    <source>
        <strain evidence="3">HAZ160_1</strain>
    </source>
</reference>
<feature type="compositionally biased region" description="Polar residues" evidence="1">
    <location>
        <begin position="172"/>
        <end position="187"/>
    </location>
</feature>
<feature type="compositionally biased region" description="Basic and acidic residues" evidence="1">
    <location>
        <begin position="66"/>
        <end position="92"/>
    </location>
</feature>
<reference evidence="3" key="4">
    <citation type="submission" date="2024-06" db="EMBL/GenBank/DDBJ databases">
        <authorList>
            <consortium name="Mycoplasma californicum genome sequencing consortium"/>
            <person name="Hata E."/>
            <person name="Tanaka K."/>
            <person name="Tamamura Y."/>
        </authorList>
    </citation>
    <scope>NUCLEOTIDE SEQUENCE</scope>
    <source>
        <strain evidence="3">HAZ160_1</strain>
    </source>
</reference>
<feature type="compositionally biased region" description="Pro residues" evidence="1">
    <location>
        <begin position="118"/>
        <end position="128"/>
    </location>
</feature>
<evidence type="ECO:0000256" key="1">
    <source>
        <dbReference type="SAM" id="MobiDB-lite"/>
    </source>
</evidence>
<evidence type="ECO:0000313" key="3">
    <source>
        <dbReference type="EMBL" id="BAP01212.1"/>
    </source>
</evidence>
<feature type="chain" id="PRO_5043479269" evidence="2">
    <location>
        <begin position="28"/>
        <end position="450"/>
    </location>
</feature>
<evidence type="ECO:0000256" key="2">
    <source>
        <dbReference type="SAM" id="SignalP"/>
    </source>
</evidence>
<accession>A0AAT9F8I5</accession>
<name>A0AAT9F8I5_9BACT</name>
<dbReference type="AlphaFoldDB" id="A0AAT9F8I5"/>
<feature type="region of interest" description="Disordered" evidence="1">
    <location>
        <begin position="36"/>
        <end position="228"/>
    </location>
</feature>
<gene>
    <name evidence="3" type="ORF">MCAL160_0808</name>
</gene>
<protein>
    <submittedName>
        <fullName evidence="3">Lipoprotein</fullName>
    </submittedName>
</protein>
<proteinExistence type="predicted"/>